<keyword evidence="5" id="KW-0798">TonB box</keyword>
<comment type="subcellular location">
    <subcellularLocation>
        <location evidence="1 8">Cell outer membrane</location>
        <topology evidence="1 8">Multi-pass membrane protein</topology>
    </subcellularLocation>
</comment>
<dbReference type="GO" id="GO:0038023">
    <property type="term" value="F:signaling receptor activity"/>
    <property type="evidence" value="ECO:0007669"/>
    <property type="project" value="InterPro"/>
</dbReference>
<dbReference type="EMBL" id="CP071796">
    <property type="protein sequence ID" value="QTD43627.1"/>
    <property type="molecule type" value="Genomic_DNA"/>
</dbReference>
<reference evidence="10" key="1">
    <citation type="submission" date="2021-03" db="EMBL/GenBank/DDBJ databases">
        <title>Ottowia sp. 27C isolated from the cloaca of a Giant Asian pond turtle (Heosemys grandis).</title>
        <authorList>
            <person name="Spergser J."/>
            <person name="Busse H.-J."/>
        </authorList>
    </citation>
    <scope>NUCLEOTIDE SEQUENCE</scope>
    <source>
        <strain evidence="10">27C</strain>
    </source>
</reference>
<dbReference type="Gene3D" id="2.40.170.20">
    <property type="entry name" value="TonB-dependent receptor, beta-barrel domain"/>
    <property type="match status" value="1"/>
</dbReference>
<sequence>MTDLHLSVNEFGNARTHLDLGRMVSDSLGVRINAAVEHQDSHINKVSGPRQFLSGAMVWKPTSDTTVDLDVEYEKRSRRFQPGLALTTSGELPPMPDSKTFLGQDWAQFETEATTVEARLEHRLNPDWKVSLQANHFDMTRKNDWFGFGDIDGTTGDVATVMFWGSDDKYKSSSARLMAQGTLDTGSVKHRLAFGYDWAYSYFDWSKAVWNGDIGDTNLFNPVPLPPPAAGNSGGMSETVRSGVFIQDVLALGEKWDLHLGGRHATLDQQTDGYKKSTFTPSAALVFKPLANLSAYVSYVEGLEQGGMAPTGTTNANQVMGPLVSKQWETGLKGEVGLLNWEASLFQLSKAAEYTSATNTYVQSGDQQHQGVELSLSGKVSREVTLYGGLMWLDAKLKETGDAATNGKRPPGVAEQRAVLTAEYAPAALSGWTFMANWTHTGKRAVNSTNTAFAPAYDLFGVGLRHQRKVAGHDTTFRLSVDNLFGKRYWANVADDFLIAGAPRTVWASMSVKF</sequence>
<name>A0A975CF15_9BURK</name>
<gene>
    <name evidence="10" type="ORF">J1M35_10620</name>
</gene>
<feature type="domain" description="TonB-dependent receptor-like beta-barrel" evidence="9">
    <location>
        <begin position="59"/>
        <end position="484"/>
    </location>
</feature>
<dbReference type="GO" id="GO:0015891">
    <property type="term" value="P:siderophore transport"/>
    <property type="evidence" value="ECO:0007669"/>
    <property type="project" value="InterPro"/>
</dbReference>
<dbReference type="CDD" id="cd01347">
    <property type="entry name" value="ligand_gated_channel"/>
    <property type="match status" value="1"/>
</dbReference>
<proteinExistence type="inferred from homology"/>
<dbReference type="InterPro" id="IPR036942">
    <property type="entry name" value="Beta-barrel_TonB_sf"/>
</dbReference>
<dbReference type="PANTHER" id="PTHR32552:SF82">
    <property type="entry name" value="FCUA PROTEIN"/>
    <property type="match status" value="1"/>
</dbReference>
<dbReference type="GO" id="GO:0015344">
    <property type="term" value="F:siderophore uptake transmembrane transporter activity"/>
    <property type="evidence" value="ECO:0007669"/>
    <property type="project" value="TreeGrafter"/>
</dbReference>
<keyword evidence="3 8" id="KW-1134">Transmembrane beta strand</keyword>
<keyword evidence="2 8" id="KW-0813">Transport</keyword>
<comment type="similarity">
    <text evidence="8">Belongs to the TonB-dependent receptor family.</text>
</comment>
<accession>A0A975CF15</accession>
<evidence type="ECO:0000256" key="5">
    <source>
        <dbReference type="ARBA" id="ARBA00023077"/>
    </source>
</evidence>
<dbReference type="GO" id="GO:0009279">
    <property type="term" value="C:cell outer membrane"/>
    <property type="evidence" value="ECO:0007669"/>
    <property type="project" value="UniProtKB-SubCell"/>
</dbReference>
<dbReference type="InterPro" id="IPR000531">
    <property type="entry name" value="Beta-barrel_TonB"/>
</dbReference>
<dbReference type="SUPFAM" id="SSF56935">
    <property type="entry name" value="Porins"/>
    <property type="match status" value="1"/>
</dbReference>
<dbReference type="InterPro" id="IPR039426">
    <property type="entry name" value="TonB-dep_rcpt-like"/>
</dbReference>
<evidence type="ECO:0000256" key="2">
    <source>
        <dbReference type="ARBA" id="ARBA00022448"/>
    </source>
</evidence>
<keyword evidence="10" id="KW-0675">Receptor</keyword>
<protein>
    <submittedName>
        <fullName evidence="10">TonB-dependent receptor</fullName>
    </submittedName>
</protein>
<dbReference type="PANTHER" id="PTHR32552">
    <property type="entry name" value="FERRICHROME IRON RECEPTOR-RELATED"/>
    <property type="match status" value="1"/>
</dbReference>
<dbReference type="PROSITE" id="PS52016">
    <property type="entry name" value="TONB_DEPENDENT_REC_3"/>
    <property type="match status" value="1"/>
</dbReference>
<dbReference type="NCBIfam" id="TIGR01783">
    <property type="entry name" value="TonB-siderophor"/>
    <property type="match status" value="1"/>
</dbReference>
<evidence type="ECO:0000256" key="3">
    <source>
        <dbReference type="ARBA" id="ARBA00022452"/>
    </source>
</evidence>
<evidence type="ECO:0000256" key="8">
    <source>
        <dbReference type="PROSITE-ProRule" id="PRU01360"/>
    </source>
</evidence>
<evidence type="ECO:0000313" key="11">
    <source>
        <dbReference type="Proteomes" id="UP000663903"/>
    </source>
</evidence>
<dbReference type="Proteomes" id="UP000663903">
    <property type="component" value="Chromosome"/>
</dbReference>
<dbReference type="Pfam" id="PF00593">
    <property type="entry name" value="TonB_dep_Rec_b-barrel"/>
    <property type="match status" value="1"/>
</dbReference>
<keyword evidence="7 8" id="KW-0998">Cell outer membrane</keyword>
<evidence type="ECO:0000256" key="6">
    <source>
        <dbReference type="ARBA" id="ARBA00023136"/>
    </source>
</evidence>
<keyword evidence="4 8" id="KW-0812">Transmembrane</keyword>
<organism evidence="10 11">
    <name type="scientific">Ottowia testudinis</name>
    <dbReference type="NCBI Taxonomy" id="2816950"/>
    <lineage>
        <taxon>Bacteria</taxon>
        <taxon>Pseudomonadati</taxon>
        <taxon>Pseudomonadota</taxon>
        <taxon>Betaproteobacteria</taxon>
        <taxon>Burkholderiales</taxon>
        <taxon>Comamonadaceae</taxon>
        <taxon>Ottowia</taxon>
    </lineage>
</organism>
<dbReference type="KEGG" id="otd:J1M35_10620"/>
<keyword evidence="11" id="KW-1185">Reference proteome</keyword>
<dbReference type="InterPro" id="IPR010105">
    <property type="entry name" value="TonB_sidphr_rcpt"/>
</dbReference>
<evidence type="ECO:0000259" key="9">
    <source>
        <dbReference type="Pfam" id="PF00593"/>
    </source>
</evidence>
<evidence type="ECO:0000256" key="1">
    <source>
        <dbReference type="ARBA" id="ARBA00004571"/>
    </source>
</evidence>
<evidence type="ECO:0000256" key="4">
    <source>
        <dbReference type="ARBA" id="ARBA00022692"/>
    </source>
</evidence>
<keyword evidence="6 8" id="KW-0472">Membrane</keyword>
<evidence type="ECO:0000256" key="7">
    <source>
        <dbReference type="ARBA" id="ARBA00023237"/>
    </source>
</evidence>
<dbReference type="AlphaFoldDB" id="A0A975CF15"/>
<evidence type="ECO:0000313" key="10">
    <source>
        <dbReference type="EMBL" id="QTD43627.1"/>
    </source>
</evidence>